<sequence>MAELVGGAFLSAFLNVVFDKLATDEVVDFFRGKKVDLNLLKNLKSNLSAVGSVLDDAEKKQIKLSSVNQWLIQLKDVLYDADDMLDEISTKAATQKKVRKVRKVFSHFTNRKMASKLEKVVGKLDKVLEGMKGLPLQVMAGESNEPWNALPTTSLEDGYGMHGRDTDKGAIMELVKDSSDGVPVSVIAIVGMGGVGKTTLARSVFNDGNLKEMLFDLNAWKVLEIGYEYFDDLVSRSFFQHSSYGDNFFVMHDLVHDLALYLGGEFYFRSEELGKETKIGMKTRHLSVTKFSDPISDIEVFNKLQSLRTFLAIDFQDSPFNNENAPGIVVSKLKCLRVLSFCNFKTLDVLPDSIGKLIHLRYLNLSDTSIKTLPESLCNLYNLQTLVLSDCDKLTRLPTDMQNLVNLCHLHINGTHIQEMPRGMGMFSHLQHLDFFIVGKHKENGIKELGTLSNLHGSLSIRNLENVTRSNEALEARMLDKKHINHLSFLWSNGSDFQTELDVLCKLKPHQGLESLTIQGYYGTIFPDWVHDVESECNHNNDDGACEHGRARVMLKGSSTFVSMYSQKGSKGVNQDALTVWQDFTGKKDMIFCDVFDGHDPLGHRLSQCIRDNLPSKLSAPIKLSQEKAMKHCHANATNGGSHSDVHVEDNQNMSFPSWEGTFMRCFSE</sequence>
<dbReference type="GO" id="GO:0006952">
    <property type="term" value="P:defense response"/>
    <property type="evidence" value="ECO:0007669"/>
    <property type="project" value="UniProtKB-KW"/>
</dbReference>
<dbReference type="InterPro" id="IPR003591">
    <property type="entry name" value="Leu-rich_rpt_typical-subtyp"/>
</dbReference>
<feature type="domain" description="NB-ARC" evidence="5">
    <location>
        <begin position="174"/>
        <end position="222"/>
    </location>
</feature>
<dbReference type="InterPro" id="IPR041118">
    <property type="entry name" value="Rx_N"/>
</dbReference>
<evidence type="ECO:0000259" key="5">
    <source>
        <dbReference type="Pfam" id="PF00931"/>
    </source>
</evidence>
<dbReference type="InterPro" id="IPR055414">
    <property type="entry name" value="LRR_R13L4/SHOC2-like"/>
</dbReference>
<dbReference type="SMART" id="SM00369">
    <property type="entry name" value="LRR_TYP"/>
    <property type="match status" value="2"/>
</dbReference>
<feature type="domain" description="Disease resistance R13L4/SHOC-2-like LRR" evidence="8">
    <location>
        <begin position="330"/>
        <end position="531"/>
    </location>
</feature>
<dbReference type="Gene3D" id="3.80.10.10">
    <property type="entry name" value="Ribonuclease Inhibitor"/>
    <property type="match status" value="1"/>
</dbReference>
<evidence type="ECO:0000256" key="2">
    <source>
        <dbReference type="ARBA" id="ARBA00022737"/>
    </source>
</evidence>
<dbReference type="Pfam" id="PF18052">
    <property type="entry name" value="Rx_N"/>
    <property type="match status" value="1"/>
</dbReference>
<dbReference type="InterPro" id="IPR036457">
    <property type="entry name" value="PPM-type-like_dom_sf"/>
</dbReference>
<dbReference type="InterPro" id="IPR002182">
    <property type="entry name" value="NB-ARC"/>
</dbReference>
<evidence type="ECO:0000256" key="4">
    <source>
        <dbReference type="ARBA" id="ARBA00022821"/>
    </source>
</evidence>
<dbReference type="GO" id="GO:0051707">
    <property type="term" value="P:response to other organism"/>
    <property type="evidence" value="ECO:0007669"/>
    <property type="project" value="UniProtKB-ARBA"/>
</dbReference>
<protein>
    <submittedName>
        <fullName evidence="9">Putative disease resistance RPP13-like protein 1</fullName>
    </submittedName>
</protein>
<dbReference type="InterPro" id="IPR032675">
    <property type="entry name" value="LRR_dom_sf"/>
</dbReference>
<dbReference type="Gene3D" id="1.20.5.4130">
    <property type="match status" value="1"/>
</dbReference>
<reference evidence="9" key="1">
    <citation type="submission" date="2014-07" db="EMBL/GenBank/DDBJ databases">
        <title>Identification of a novel salt tolerance gene in wild soybean by whole-genome sequencing.</title>
        <authorList>
            <person name="Lam H.-M."/>
            <person name="Qi X."/>
            <person name="Li M.-W."/>
            <person name="Liu X."/>
            <person name="Xie M."/>
            <person name="Ni M."/>
            <person name="Xu X."/>
        </authorList>
    </citation>
    <scope>NUCLEOTIDE SEQUENCE [LARGE SCALE GENOMIC DNA]</scope>
    <source>
        <tissue evidence="9">Root</tissue>
    </source>
</reference>
<dbReference type="Pfam" id="PF23559">
    <property type="entry name" value="WHD_DRP"/>
    <property type="match status" value="1"/>
</dbReference>
<dbReference type="EMBL" id="KN639253">
    <property type="protein sequence ID" value="KHN49008.1"/>
    <property type="molecule type" value="Genomic_DNA"/>
</dbReference>
<dbReference type="PANTHER" id="PTHR47186:SF42">
    <property type="entry name" value="DISEASE RESISTANCE RPP13-LIKE PROTEIN 1"/>
    <property type="match status" value="1"/>
</dbReference>
<organism evidence="9">
    <name type="scientific">Glycine soja</name>
    <name type="common">Wild soybean</name>
    <dbReference type="NCBI Taxonomy" id="3848"/>
    <lineage>
        <taxon>Eukaryota</taxon>
        <taxon>Viridiplantae</taxon>
        <taxon>Streptophyta</taxon>
        <taxon>Embryophyta</taxon>
        <taxon>Tracheophyta</taxon>
        <taxon>Spermatophyta</taxon>
        <taxon>Magnoliopsida</taxon>
        <taxon>eudicotyledons</taxon>
        <taxon>Gunneridae</taxon>
        <taxon>Pentapetalae</taxon>
        <taxon>rosids</taxon>
        <taxon>fabids</taxon>
        <taxon>Fabales</taxon>
        <taxon>Fabaceae</taxon>
        <taxon>Papilionoideae</taxon>
        <taxon>50 kb inversion clade</taxon>
        <taxon>NPAAA clade</taxon>
        <taxon>indigoferoid/millettioid clade</taxon>
        <taxon>Phaseoleae</taxon>
        <taxon>Glycine</taxon>
        <taxon>Glycine subgen. Soja</taxon>
    </lineage>
</organism>
<accession>A0A0B2SVP0</accession>
<keyword evidence="1" id="KW-0433">Leucine-rich repeat</keyword>
<dbReference type="InterPro" id="IPR058922">
    <property type="entry name" value="WHD_DRP"/>
</dbReference>
<keyword evidence="2" id="KW-0677">Repeat</keyword>
<dbReference type="GO" id="GO:0043531">
    <property type="term" value="F:ADP binding"/>
    <property type="evidence" value="ECO:0007669"/>
    <property type="project" value="InterPro"/>
</dbReference>
<dbReference type="Proteomes" id="UP000053555">
    <property type="component" value="Unassembled WGS sequence"/>
</dbReference>
<keyword evidence="3" id="KW-0547">Nucleotide-binding</keyword>
<feature type="domain" description="Disease resistance protein winged helix" evidence="7">
    <location>
        <begin position="223"/>
        <end position="259"/>
    </location>
</feature>
<dbReference type="PANTHER" id="PTHR47186">
    <property type="entry name" value="LEUCINE-RICH REPEAT-CONTAINING PROTEIN 57"/>
    <property type="match status" value="1"/>
</dbReference>
<gene>
    <name evidence="9" type="ORF">glysoja_045390</name>
</gene>
<keyword evidence="4" id="KW-0611">Plant defense</keyword>
<evidence type="ECO:0000313" key="9">
    <source>
        <dbReference type="EMBL" id="KHN49008.1"/>
    </source>
</evidence>
<dbReference type="AlphaFoldDB" id="A0A0B2SVP0"/>
<dbReference type="Pfam" id="PF23598">
    <property type="entry name" value="LRR_14"/>
    <property type="match status" value="1"/>
</dbReference>
<dbReference type="Gene3D" id="3.40.50.300">
    <property type="entry name" value="P-loop containing nucleotide triphosphate hydrolases"/>
    <property type="match status" value="1"/>
</dbReference>
<dbReference type="Gene3D" id="3.60.40.10">
    <property type="entry name" value="PPM-type phosphatase domain"/>
    <property type="match status" value="1"/>
</dbReference>
<evidence type="ECO:0000259" key="6">
    <source>
        <dbReference type="Pfam" id="PF18052"/>
    </source>
</evidence>
<dbReference type="SUPFAM" id="SSF81606">
    <property type="entry name" value="PP2C-like"/>
    <property type="match status" value="1"/>
</dbReference>
<proteinExistence type="predicted"/>
<dbReference type="Pfam" id="PF00931">
    <property type="entry name" value="NB-ARC"/>
    <property type="match status" value="1"/>
</dbReference>
<evidence type="ECO:0000256" key="1">
    <source>
        <dbReference type="ARBA" id="ARBA00022614"/>
    </source>
</evidence>
<feature type="domain" description="Disease resistance N-terminal" evidence="6">
    <location>
        <begin position="10"/>
        <end position="100"/>
    </location>
</feature>
<dbReference type="InterPro" id="IPR027417">
    <property type="entry name" value="P-loop_NTPase"/>
</dbReference>
<evidence type="ECO:0000259" key="7">
    <source>
        <dbReference type="Pfam" id="PF23559"/>
    </source>
</evidence>
<dbReference type="SUPFAM" id="SSF52540">
    <property type="entry name" value="P-loop containing nucleoside triphosphate hydrolases"/>
    <property type="match status" value="1"/>
</dbReference>
<name>A0A0B2SVP0_GLYSO</name>
<evidence type="ECO:0000256" key="3">
    <source>
        <dbReference type="ARBA" id="ARBA00022741"/>
    </source>
</evidence>
<evidence type="ECO:0000259" key="8">
    <source>
        <dbReference type="Pfam" id="PF23598"/>
    </source>
</evidence>
<dbReference type="SUPFAM" id="SSF52058">
    <property type="entry name" value="L domain-like"/>
    <property type="match status" value="1"/>
</dbReference>